<accession>A0A182HTG3</accession>
<evidence type="ECO:0000256" key="1">
    <source>
        <dbReference type="SAM" id="MobiDB-lite"/>
    </source>
</evidence>
<dbReference type="GO" id="GO:0003676">
    <property type="term" value="F:nucleic acid binding"/>
    <property type="evidence" value="ECO:0007669"/>
    <property type="project" value="InterPro"/>
</dbReference>
<evidence type="ECO:0000313" key="2">
    <source>
        <dbReference type="EnsemblMetazoa" id="AARA004568-PA"/>
    </source>
</evidence>
<name>A0A182HTG3_ANOAR</name>
<feature type="region of interest" description="Disordered" evidence="1">
    <location>
        <begin position="1"/>
        <end position="35"/>
    </location>
</feature>
<protein>
    <submittedName>
        <fullName evidence="2">Uncharacterized protein</fullName>
    </submittedName>
</protein>
<dbReference type="SMART" id="SM00443">
    <property type="entry name" value="G_patch"/>
    <property type="match status" value="1"/>
</dbReference>
<dbReference type="PROSITE" id="PS51827">
    <property type="entry name" value="XTBD"/>
    <property type="match status" value="1"/>
</dbReference>
<dbReference type="Pfam" id="PF11952">
    <property type="entry name" value="XTBD"/>
    <property type="match status" value="1"/>
</dbReference>
<dbReference type="VEuPathDB" id="VectorBase:AARA004568"/>
<keyword evidence="3" id="KW-1185">Reference proteome</keyword>
<evidence type="ECO:0000313" key="3">
    <source>
        <dbReference type="Proteomes" id="UP000075840"/>
    </source>
</evidence>
<dbReference type="VEuPathDB" id="VectorBase:AARA21_013468"/>
<dbReference type="InterPro" id="IPR021859">
    <property type="entry name" value="XTBD"/>
</dbReference>
<dbReference type="InterPro" id="IPR000467">
    <property type="entry name" value="G_patch_dom"/>
</dbReference>
<dbReference type="Pfam" id="PF01585">
    <property type="entry name" value="G-patch"/>
    <property type="match status" value="1"/>
</dbReference>
<dbReference type="PROSITE" id="PS50174">
    <property type="entry name" value="G_PATCH"/>
    <property type="match status" value="1"/>
</dbReference>
<feature type="compositionally biased region" description="Basic residues" evidence="1">
    <location>
        <begin position="22"/>
        <end position="35"/>
    </location>
</feature>
<feature type="compositionally biased region" description="Polar residues" evidence="1">
    <location>
        <begin position="1"/>
        <end position="13"/>
    </location>
</feature>
<dbReference type="InterPro" id="IPR039146">
    <property type="entry name" value="GPANK1"/>
</dbReference>
<organism evidence="2 3">
    <name type="scientific">Anopheles arabiensis</name>
    <name type="common">Mosquito</name>
    <dbReference type="NCBI Taxonomy" id="7173"/>
    <lineage>
        <taxon>Eukaryota</taxon>
        <taxon>Metazoa</taxon>
        <taxon>Ecdysozoa</taxon>
        <taxon>Arthropoda</taxon>
        <taxon>Hexapoda</taxon>
        <taxon>Insecta</taxon>
        <taxon>Pterygota</taxon>
        <taxon>Neoptera</taxon>
        <taxon>Endopterygota</taxon>
        <taxon>Diptera</taxon>
        <taxon>Nematocera</taxon>
        <taxon>Culicoidea</taxon>
        <taxon>Culicidae</taxon>
        <taxon>Anophelinae</taxon>
        <taxon>Anopheles</taxon>
    </lineage>
</organism>
<reference evidence="2" key="1">
    <citation type="submission" date="2022-08" db="UniProtKB">
        <authorList>
            <consortium name="EnsemblMetazoa"/>
        </authorList>
    </citation>
    <scope>IDENTIFICATION</scope>
    <source>
        <strain evidence="2">Dongola</strain>
    </source>
</reference>
<dbReference type="AlphaFoldDB" id="A0A182HTG3"/>
<dbReference type="EnsemblMetazoa" id="AARA004568-RA">
    <property type="protein sequence ID" value="AARA004568-PA"/>
    <property type="gene ID" value="AARA004568"/>
</dbReference>
<proteinExistence type="predicted"/>
<dbReference type="EMBL" id="APCN01000528">
    <property type="status" value="NOT_ANNOTATED_CDS"/>
    <property type="molecule type" value="Genomic_DNA"/>
</dbReference>
<dbReference type="PANTHER" id="PTHR20923">
    <property type="entry name" value="BAT4 PROTEIN-RELATED"/>
    <property type="match status" value="1"/>
</dbReference>
<sequence>MNLSSSNGLQRVTSLPAETLKKQNRRKRFNRSRRRKNIKLVATRPASTIHVAIHPALPPESPEPPVVDSSWDIDSYRTRFDTVSLWNLKKWFMELHKETIPEHELVPLAQVFASMEAYGCTYAPELMERASQLGEPIARVYCELKQHKCARTLVSADAAVRAWLDGVTYADEQESIRQMQIAQIAPVFPAQTLAEIFQNIVVVNNSLKETTEWFERLGGGTISIAISPISYGVFEVKAYAANFFINKAAGTYQKAYAQCVADLLEILKNYCYQVNYIQRFSYLQYNVERLPKEGELPPAGQCLQQNNIGYRMLQKLGWTGGPLGYKQTGILNPIEVPAKHDRRGLGCIKAKKRKPGKADHGDGDHCALDLHFYHELMLSIVARKPYYDLIFSPEFTENERIVLTRLAAQWRLRCETRLAVTGQAQFVIKRYPLPPHDVLLQVLIEKHPLVSKYYEVLPPKVGLITL</sequence>
<dbReference type="PANTHER" id="PTHR20923:SF1">
    <property type="entry name" value="G PATCH DOMAIN AND ANKYRIN REPEAT-CONTAINING PROTEIN 1"/>
    <property type="match status" value="1"/>
</dbReference>
<dbReference type="Proteomes" id="UP000075840">
    <property type="component" value="Unassembled WGS sequence"/>
</dbReference>